<reference evidence="2 3" key="1">
    <citation type="submission" date="2021-06" db="EMBL/GenBank/DDBJ databases">
        <authorList>
            <person name="Sun Q."/>
            <person name="Li D."/>
        </authorList>
    </citation>
    <scope>NUCLEOTIDE SEQUENCE [LARGE SCALE GENOMIC DNA]</scope>
    <source>
        <strain evidence="2 3">MSJ-2</strain>
    </source>
</reference>
<organism evidence="2 3">
    <name type="scientific">Dysosmobacter acutus</name>
    <dbReference type="NCBI Taxonomy" id="2841504"/>
    <lineage>
        <taxon>Bacteria</taxon>
        <taxon>Bacillati</taxon>
        <taxon>Bacillota</taxon>
        <taxon>Clostridia</taxon>
        <taxon>Eubacteriales</taxon>
        <taxon>Oscillospiraceae</taxon>
        <taxon>Dysosmobacter</taxon>
    </lineage>
</organism>
<dbReference type="EMBL" id="JAHLQN010000001">
    <property type="protein sequence ID" value="MBU5627019.1"/>
    <property type="molecule type" value="Genomic_DNA"/>
</dbReference>
<evidence type="ECO:0000259" key="1">
    <source>
        <dbReference type="Pfam" id="PF24696"/>
    </source>
</evidence>
<dbReference type="InterPro" id="IPR057767">
    <property type="entry name" value="UGSC-like_dom"/>
</dbReference>
<gene>
    <name evidence="2" type="ORF">KQI82_08880</name>
</gene>
<dbReference type="Proteomes" id="UP000787672">
    <property type="component" value="Unassembled WGS sequence"/>
</dbReference>
<comment type="caution">
    <text evidence="2">The sequence shown here is derived from an EMBL/GenBank/DDBJ whole genome shotgun (WGS) entry which is preliminary data.</text>
</comment>
<evidence type="ECO:0000313" key="3">
    <source>
        <dbReference type="Proteomes" id="UP000787672"/>
    </source>
</evidence>
<protein>
    <recommendedName>
        <fullName evidence="1">UGSC-like domain-containing protein</fullName>
    </recommendedName>
</protein>
<sequence length="474" mass="52781">MSYAETCGIPSTAMIITGFIPQAKLVAASQGFPDLPISEYPDTMMTDSDEELREKVVGVLCDNVVRSLTQTPPPRKPRKKREPNLRDIIFEGSISEVNEFFYENLWTDGLPIIPPTLEEVDRFMEFTSRPADEVIAKLPHENRKATVWSVAVNGVMAGCRPEYMPLLLAAVEAISYTGIPGNLLDQGWRAEDTGTSPGWEPLIIVSGPLVKKLDFNCGQGALRFGRQANTSFGRFLKLFLRNVGGFRIPPGSGDKGSLGQSMNVAIAENQDFVQELGWKTYQEERGFSAEDTCVTVLSSAYVSAPCYTSGDEPEQHLEILSEEICEKQFGIFSTWGVHTFRLEPVLMLAPPVAQIFAEHGLSKQDVRDYLYRNSHVTAGQMERHWHDFNGLDFDMYARAKNGKIPPVYGESNDPQRPIPVFLNNKTLQIIVAGDPARAQSKGFMQSGYIAPATSRKVCLPENYDELIAKQKERT</sequence>
<accession>A0ABS6F9P4</accession>
<dbReference type="Pfam" id="PF24696">
    <property type="entry name" value="UGSC"/>
    <property type="match status" value="1"/>
</dbReference>
<name>A0ABS6F9P4_9FIRM</name>
<feature type="domain" description="UGSC-like" evidence="1">
    <location>
        <begin position="5"/>
        <end position="69"/>
    </location>
</feature>
<proteinExistence type="predicted"/>
<evidence type="ECO:0000313" key="2">
    <source>
        <dbReference type="EMBL" id="MBU5627019.1"/>
    </source>
</evidence>
<keyword evidence="3" id="KW-1185">Reference proteome</keyword>